<dbReference type="Gene3D" id="2.40.50.1020">
    <property type="entry name" value="LytTr DNA-binding domain"/>
    <property type="match status" value="1"/>
</dbReference>
<dbReference type="PANTHER" id="PTHR37299:SF1">
    <property type="entry name" value="STAGE 0 SPORULATION PROTEIN A HOMOLOG"/>
    <property type="match status" value="1"/>
</dbReference>
<keyword evidence="1" id="KW-0597">Phosphoprotein</keyword>
<evidence type="ECO:0000256" key="1">
    <source>
        <dbReference type="PROSITE-ProRule" id="PRU00169"/>
    </source>
</evidence>
<protein>
    <submittedName>
        <fullName evidence="4">LytTR family DNA-binding domain-containing protein</fullName>
    </submittedName>
</protein>
<feature type="domain" description="HTH LytTR-type" evidence="3">
    <location>
        <begin position="145"/>
        <end position="252"/>
    </location>
</feature>
<dbReference type="AlphaFoldDB" id="A0A9X1PAH4"/>
<dbReference type="Pfam" id="PF04397">
    <property type="entry name" value="LytTR"/>
    <property type="match status" value="1"/>
</dbReference>
<dbReference type="SMART" id="SM00448">
    <property type="entry name" value="REC"/>
    <property type="match status" value="1"/>
</dbReference>
<evidence type="ECO:0000259" key="2">
    <source>
        <dbReference type="PROSITE" id="PS50110"/>
    </source>
</evidence>
<dbReference type="InterPro" id="IPR001789">
    <property type="entry name" value="Sig_transdc_resp-reg_receiver"/>
</dbReference>
<reference evidence="4" key="1">
    <citation type="submission" date="2021-12" db="EMBL/GenBank/DDBJ databases">
        <title>Novel species in genus Dyadobacter.</title>
        <authorList>
            <person name="Ma C."/>
        </authorList>
    </citation>
    <scope>NUCLEOTIDE SEQUENCE</scope>
    <source>
        <strain evidence="4">CY399</strain>
    </source>
</reference>
<dbReference type="EMBL" id="JAJTTA010000002">
    <property type="protein sequence ID" value="MCF0039825.1"/>
    <property type="molecule type" value="Genomic_DNA"/>
</dbReference>
<dbReference type="InterPro" id="IPR046947">
    <property type="entry name" value="LytR-like"/>
</dbReference>
<dbReference type="PANTHER" id="PTHR37299">
    <property type="entry name" value="TRANSCRIPTIONAL REGULATOR-RELATED"/>
    <property type="match status" value="1"/>
</dbReference>
<evidence type="ECO:0000313" key="5">
    <source>
        <dbReference type="Proteomes" id="UP001139700"/>
    </source>
</evidence>
<dbReference type="InterPro" id="IPR011006">
    <property type="entry name" value="CheY-like_superfamily"/>
</dbReference>
<evidence type="ECO:0000259" key="3">
    <source>
        <dbReference type="PROSITE" id="PS50930"/>
    </source>
</evidence>
<evidence type="ECO:0000313" key="4">
    <source>
        <dbReference type="EMBL" id="MCF0039825.1"/>
    </source>
</evidence>
<dbReference type="GO" id="GO:0000156">
    <property type="term" value="F:phosphorelay response regulator activity"/>
    <property type="evidence" value="ECO:0007669"/>
    <property type="project" value="InterPro"/>
</dbReference>
<dbReference type="PROSITE" id="PS50110">
    <property type="entry name" value="RESPONSE_REGULATORY"/>
    <property type="match status" value="1"/>
</dbReference>
<dbReference type="RefSeq" id="WP_234612264.1">
    <property type="nucleotide sequence ID" value="NZ_CP098806.1"/>
</dbReference>
<dbReference type="Gene3D" id="3.40.50.2300">
    <property type="match status" value="1"/>
</dbReference>
<dbReference type="SUPFAM" id="SSF52172">
    <property type="entry name" value="CheY-like"/>
    <property type="match status" value="1"/>
</dbReference>
<keyword evidence="4" id="KW-0238">DNA-binding</keyword>
<dbReference type="Pfam" id="PF00072">
    <property type="entry name" value="Response_reg"/>
    <property type="match status" value="1"/>
</dbReference>
<dbReference type="GO" id="GO:0003677">
    <property type="term" value="F:DNA binding"/>
    <property type="evidence" value="ECO:0007669"/>
    <property type="project" value="UniProtKB-KW"/>
</dbReference>
<comment type="caution">
    <text evidence="4">The sequence shown here is derived from an EMBL/GenBank/DDBJ whole genome shotgun (WGS) entry which is preliminary data.</text>
</comment>
<keyword evidence="5" id="KW-1185">Reference proteome</keyword>
<gene>
    <name evidence="4" type="ORF">LXM24_06985</name>
</gene>
<dbReference type="InterPro" id="IPR007492">
    <property type="entry name" value="LytTR_DNA-bd_dom"/>
</dbReference>
<feature type="domain" description="Response regulatory" evidence="2">
    <location>
        <begin position="2"/>
        <end position="117"/>
    </location>
</feature>
<dbReference type="SMART" id="SM00850">
    <property type="entry name" value="LytTR"/>
    <property type="match status" value="1"/>
</dbReference>
<dbReference type="PROSITE" id="PS50930">
    <property type="entry name" value="HTH_LYTTR"/>
    <property type="match status" value="1"/>
</dbReference>
<organism evidence="4 5">
    <name type="scientific">Dyadobacter fanqingshengii</name>
    <dbReference type="NCBI Taxonomy" id="2906443"/>
    <lineage>
        <taxon>Bacteria</taxon>
        <taxon>Pseudomonadati</taxon>
        <taxon>Bacteroidota</taxon>
        <taxon>Cytophagia</taxon>
        <taxon>Cytophagales</taxon>
        <taxon>Spirosomataceae</taxon>
        <taxon>Dyadobacter</taxon>
    </lineage>
</organism>
<sequence>MKVLIIEDEGQTAERLENLVHKYDKTIRVIDKIPSVEKTLAYFAKDDAELPDLIFMDIHLEDDLGFRILEELKLTIPVIFTTAFNEYALRAFKTFSIDYLLKPIDYQELSDAIDKFKSIVKPTLATDRLDQFLENYRQSTYKDRFMVTAGTRLQSISVAQIAYFSYERKTTLVNTADGKFYSLDYSLEKLLEMVDPRQFFRVNRTYVVSMPAIRSINQHPRGKMVVEIEPNPRNEVCVSIDRITAFKEWLGK</sequence>
<accession>A0A9X1PAH4</accession>
<dbReference type="Proteomes" id="UP001139700">
    <property type="component" value="Unassembled WGS sequence"/>
</dbReference>
<feature type="modified residue" description="4-aspartylphosphate" evidence="1">
    <location>
        <position position="57"/>
    </location>
</feature>
<proteinExistence type="predicted"/>
<name>A0A9X1PAH4_9BACT</name>